<dbReference type="SUPFAM" id="SSF54928">
    <property type="entry name" value="RNA-binding domain, RBD"/>
    <property type="match status" value="1"/>
</dbReference>
<sequence length="409" mass="47946">MGIVNNGYDNPNPFIGTVVKSIDSTSRNLTTKEGNEIIRATNHRQVNRKHRLASELKMKVEAYHDHRTDEMRLLIDKRTFTTQKEYLLRQEGVLKRLIEVNDETRRETMILDIPGGNPDRFQLILNYHRNGFVDLPQATDDIRTIKDEAICYGLEGLAMSCDEKIRREEFVAERIQWLARFFRFGLAYNEPVPQSTWIPQAELESAIFRVTTQKYDLAMASEAQFQTKTTGNTFRLRQFFEFIERPKSKYSKWYEFAEILQAHLEDLVRNEKRFGTRLKTEKRSEKQIIEMKTGAIKRIQIRRIESETFPVHVRTNLEVSKIISILSEFGEILGYHHRPSAKFPTPDFTFITYKNRESQRAALQAQYVIDMEGRKVMIRQALPPYNGHKPVYQPYDETLATRNGKANDI</sequence>
<dbReference type="KEGG" id="crq:GCK72_012389"/>
<proteinExistence type="predicted"/>
<dbReference type="InterPro" id="IPR000210">
    <property type="entry name" value="BTB/POZ_dom"/>
</dbReference>
<dbReference type="Gene3D" id="3.30.710.10">
    <property type="entry name" value="Potassium Channel Kv1.1, Chain A"/>
    <property type="match status" value="1"/>
</dbReference>
<dbReference type="RefSeq" id="XP_053583846.1">
    <property type="nucleotide sequence ID" value="XM_053729074.1"/>
</dbReference>
<dbReference type="SUPFAM" id="SSF54695">
    <property type="entry name" value="POZ domain"/>
    <property type="match status" value="1"/>
</dbReference>
<dbReference type="PROSITE" id="PS50097">
    <property type="entry name" value="BTB"/>
    <property type="match status" value="1"/>
</dbReference>
<dbReference type="InterPro" id="IPR003131">
    <property type="entry name" value="T1-type_BTB"/>
</dbReference>
<evidence type="ECO:0000313" key="3">
    <source>
        <dbReference type="Proteomes" id="UP000483820"/>
    </source>
</evidence>
<dbReference type="AlphaFoldDB" id="A0A6A5GN04"/>
<dbReference type="InterPro" id="IPR035979">
    <property type="entry name" value="RBD_domain_sf"/>
</dbReference>
<dbReference type="GeneID" id="9806868"/>
<dbReference type="GO" id="GO:0003676">
    <property type="term" value="F:nucleic acid binding"/>
    <property type="evidence" value="ECO:0007669"/>
    <property type="project" value="InterPro"/>
</dbReference>
<dbReference type="EMBL" id="WUAV01000004">
    <property type="protein sequence ID" value="KAF1755936.1"/>
    <property type="molecule type" value="Genomic_DNA"/>
</dbReference>
<reference evidence="2 3" key="1">
    <citation type="submission" date="2019-12" db="EMBL/GenBank/DDBJ databases">
        <title>Chromosome-level assembly of the Caenorhabditis remanei genome.</title>
        <authorList>
            <person name="Teterina A.A."/>
            <person name="Willis J.H."/>
            <person name="Phillips P.C."/>
        </authorList>
    </citation>
    <scope>NUCLEOTIDE SEQUENCE [LARGE SCALE GENOMIC DNA]</scope>
    <source>
        <strain evidence="2 3">PX506</strain>
        <tissue evidence="2">Whole organism</tissue>
    </source>
</reference>
<evidence type="ECO:0000313" key="2">
    <source>
        <dbReference type="EMBL" id="KAF1755936.1"/>
    </source>
</evidence>
<comment type="caution">
    <text evidence="2">The sequence shown here is derived from an EMBL/GenBank/DDBJ whole genome shotgun (WGS) entry which is preliminary data.</text>
</comment>
<evidence type="ECO:0000259" key="1">
    <source>
        <dbReference type="PROSITE" id="PS50097"/>
    </source>
</evidence>
<name>A0A6A5GN04_CAERE</name>
<dbReference type="Pfam" id="PF02214">
    <property type="entry name" value="BTB_2"/>
    <property type="match status" value="1"/>
</dbReference>
<dbReference type="CTD" id="9806868"/>
<dbReference type="InterPro" id="IPR011333">
    <property type="entry name" value="SKP1/BTB/POZ_sf"/>
</dbReference>
<feature type="domain" description="BTB" evidence="1">
    <location>
        <begin position="69"/>
        <end position="137"/>
    </location>
</feature>
<organism evidence="2 3">
    <name type="scientific">Caenorhabditis remanei</name>
    <name type="common">Caenorhabditis vulgaris</name>
    <dbReference type="NCBI Taxonomy" id="31234"/>
    <lineage>
        <taxon>Eukaryota</taxon>
        <taxon>Metazoa</taxon>
        <taxon>Ecdysozoa</taxon>
        <taxon>Nematoda</taxon>
        <taxon>Chromadorea</taxon>
        <taxon>Rhabditida</taxon>
        <taxon>Rhabditina</taxon>
        <taxon>Rhabditomorpha</taxon>
        <taxon>Rhabditoidea</taxon>
        <taxon>Rhabditidae</taxon>
        <taxon>Peloderinae</taxon>
        <taxon>Caenorhabditis</taxon>
    </lineage>
</organism>
<accession>A0A6A5GN04</accession>
<gene>
    <name evidence="2" type="ORF">GCK72_012389</name>
</gene>
<protein>
    <recommendedName>
        <fullName evidence="1">BTB domain-containing protein</fullName>
    </recommendedName>
</protein>
<dbReference type="Proteomes" id="UP000483820">
    <property type="component" value="Chromosome IV"/>
</dbReference>
<dbReference type="GO" id="GO:0051260">
    <property type="term" value="P:protein homooligomerization"/>
    <property type="evidence" value="ECO:0007669"/>
    <property type="project" value="InterPro"/>
</dbReference>